<dbReference type="Pfam" id="PF00789">
    <property type="entry name" value="UBX"/>
    <property type="match status" value="1"/>
</dbReference>
<dbReference type="SUPFAM" id="SSF102848">
    <property type="entry name" value="NSFL1 (p97 ATPase) cofactor p47, SEP domain"/>
    <property type="match status" value="1"/>
</dbReference>
<dbReference type="PANTHER" id="PTHR23333:SF20">
    <property type="entry name" value="NSFL1 COFACTOR P47"/>
    <property type="match status" value="1"/>
</dbReference>
<protein>
    <recommendedName>
        <fullName evidence="4">NSFL1 cofactor p47</fullName>
    </recommendedName>
</protein>
<dbReference type="GO" id="GO:0005634">
    <property type="term" value="C:nucleus"/>
    <property type="evidence" value="ECO:0007669"/>
    <property type="project" value="TreeGrafter"/>
</dbReference>
<gene>
    <name evidence="3" type="ORF">SACU0126_LOCUS30395</name>
</gene>
<dbReference type="Pfam" id="PF08059">
    <property type="entry name" value="SEP"/>
    <property type="match status" value="1"/>
</dbReference>
<dbReference type="GO" id="GO:0061025">
    <property type="term" value="P:membrane fusion"/>
    <property type="evidence" value="ECO:0007669"/>
    <property type="project" value="TreeGrafter"/>
</dbReference>
<evidence type="ECO:0000313" key="3">
    <source>
        <dbReference type="EMBL" id="CAE0594268.1"/>
    </source>
</evidence>
<dbReference type="GO" id="GO:0005829">
    <property type="term" value="C:cytosol"/>
    <property type="evidence" value="ECO:0007669"/>
    <property type="project" value="TreeGrafter"/>
</dbReference>
<evidence type="ECO:0008006" key="4">
    <source>
        <dbReference type="Google" id="ProtNLM"/>
    </source>
</evidence>
<dbReference type="SMART" id="SM00553">
    <property type="entry name" value="SEP"/>
    <property type="match status" value="1"/>
</dbReference>
<dbReference type="GO" id="GO:0031468">
    <property type="term" value="P:nuclear membrane reassembly"/>
    <property type="evidence" value="ECO:0007669"/>
    <property type="project" value="TreeGrafter"/>
</dbReference>
<feature type="domain" description="SEP" evidence="2">
    <location>
        <begin position="15"/>
        <end position="79"/>
    </location>
</feature>
<feature type="domain" description="UBX" evidence="1">
    <location>
        <begin position="123"/>
        <end position="197"/>
    </location>
</feature>
<dbReference type="InterPro" id="IPR001012">
    <property type="entry name" value="UBX_dom"/>
</dbReference>
<dbReference type="InterPro" id="IPR012989">
    <property type="entry name" value="SEP_domain"/>
</dbReference>
<dbReference type="InterPro" id="IPR029071">
    <property type="entry name" value="Ubiquitin-like_domsf"/>
</dbReference>
<name>A0A7S3TU47_9SPIT</name>
<evidence type="ECO:0000259" key="1">
    <source>
        <dbReference type="PROSITE" id="PS50033"/>
    </source>
</evidence>
<dbReference type="GO" id="GO:0043130">
    <property type="term" value="F:ubiquitin binding"/>
    <property type="evidence" value="ECO:0007669"/>
    <property type="project" value="TreeGrafter"/>
</dbReference>
<dbReference type="Gene3D" id="3.30.420.210">
    <property type="entry name" value="SEP domain"/>
    <property type="match status" value="1"/>
</dbReference>
<dbReference type="InterPro" id="IPR036241">
    <property type="entry name" value="NSFL1C_SEP_dom_sf"/>
</dbReference>
<dbReference type="PROSITE" id="PS51399">
    <property type="entry name" value="SEP"/>
    <property type="match status" value="1"/>
</dbReference>
<accession>A0A7S3TU47</accession>
<dbReference type="EMBL" id="HBIQ01095470">
    <property type="protein sequence ID" value="CAE0594268.1"/>
    <property type="molecule type" value="Transcribed_RNA"/>
</dbReference>
<sequence>MQQLASNSAAGPLPDNHQAVTLYRNGFTVGDGPFRPLSDPLNKKFVDEMASGRCPAELQEGRSDAVHVAVHDKRGEDYKEATAPAAPAYVAFSGEGQTLSSGSSSAVAAAPVQADQASITVDPSKPKAKVQIRFHDGQKKAQEFNEDHTVGDLRNFCQAAVGDQAMTIMGGFPPKPITDDSLTLKDAGLLGSAVTARPA</sequence>
<dbReference type="Gene3D" id="3.10.20.90">
    <property type="entry name" value="Phosphatidylinositol 3-kinase Catalytic Subunit, Chain A, domain 1"/>
    <property type="match status" value="1"/>
</dbReference>
<dbReference type="SUPFAM" id="SSF54236">
    <property type="entry name" value="Ubiquitin-like"/>
    <property type="match status" value="1"/>
</dbReference>
<dbReference type="PANTHER" id="PTHR23333">
    <property type="entry name" value="UBX DOMAIN CONTAINING PROTEIN"/>
    <property type="match status" value="1"/>
</dbReference>
<evidence type="ECO:0000259" key="2">
    <source>
        <dbReference type="PROSITE" id="PS51399"/>
    </source>
</evidence>
<dbReference type="CDD" id="cd01770">
    <property type="entry name" value="UBX_UBXN2"/>
    <property type="match status" value="1"/>
</dbReference>
<dbReference type="AlphaFoldDB" id="A0A7S3TU47"/>
<proteinExistence type="predicted"/>
<organism evidence="3">
    <name type="scientific">Strombidinopsis acuminata</name>
    <dbReference type="NCBI Taxonomy" id="141414"/>
    <lineage>
        <taxon>Eukaryota</taxon>
        <taxon>Sar</taxon>
        <taxon>Alveolata</taxon>
        <taxon>Ciliophora</taxon>
        <taxon>Intramacronucleata</taxon>
        <taxon>Spirotrichea</taxon>
        <taxon>Choreotrichia</taxon>
        <taxon>Choreotrichida</taxon>
        <taxon>Strombidinopsidae</taxon>
        <taxon>Strombidinopsis</taxon>
    </lineage>
</organism>
<dbReference type="GO" id="GO:0043161">
    <property type="term" value="P:proteasome-mediated ubiquitin-dependent protein catabolic process"/>
    <property type="evidence" value="ECO:0007669"/>
    <property type="project" value="TreeGrafter"/>
</dbReference>
<dbReference type="PROSITE" id="PS50033">
    <property type="entry name" value="UBX"/>
    <property type="match status" value="1"/>
</dbReference>
<dbReference type="GO" id="GO:0000045">
    <property type="term" value="P:autophagosome assembly"/>
    <property type="evidence" value="ECO:0007669"/>
    <property type="project" value="TreeGrafter"/>
</dbReference>
<dbReference type="GO" id="GO:0007030">
    <property type="term" value="P:Golgi organization"/>
    <property type="evidence" value="ECO:0007669"/>
    <property type="project" value="TreeGrafter"/>
</dbReference>
<reference evidence="3" key="1">
    <citation type="submission" date="2021-01" db="EMBL/GenBank/DDBJ databases">
        <authorList>
            <person name="Corre E."/>
            <person name="Pelletier E."/>
            <person name="Niang G."/>
            <person name="Scheremetjew M."/>
            <person name="Finn R."/>
            <person name="Kale V."/>
            <person name="Holt S."/>
            <person name="Cochrane G."/>
            <person name="Meng A."/>
            <person name="Brown T."/>
            <person name="Cohen L."/>
        </authorList>
    </citation>
    <scope>NUCLEOTIDE SEQUENCE</scope>
    <source>
        <strain evidence="3">SPMC142</strain>
    </source>
</reference>